<dbReference type="PhylomeDB" id="A7IQF8"/>
<dbReference type="PANTHER" id="PTHR30346:SF0">
    <property type="entry name" value="HCA OPERON TRANSCRIPTIONAL ACTIVATOR HCAR"/>
    <property type="match status" value="1"/>
</dbReference>
<accession>A7IQF8</accession>
<protein>
    <submittedName>
        <fullName evidence="7">Transcriptional regulator, LysR family</fullName>
    </submittedName>
</protein>
<dbReference type="GO" id="GO:0003677">
    <property type="term" value="F:DNA binding"/>
    <property type="evidence" value="ECO:0007669"/>
    <property type="project" value="UniProtKB-KW"/>
</dbReference>
<dbReference type="Pfam" id="PF00126">
    <property type="entry name" value="HTH_1"/>
    <property type="match status" value="1"/>
</dbReference>
<dbReference type="EMBL" id="CP000782">
    <property type="protein sequence ID" value="ABS70254.1"/>
    <property type="molecule type" value="Genomic_DNA"/>
</dbReference>
<comment type="similarity">
    <text evidence="1">Belongs to the LysR transcriptional regulatory family.</text>
</comment>
<evidence type="ECO:0000256" key="3">
    <source>
        <dbReference type="ARBA" id="ARBA00023125"/>
    </source>
</evidence>
<keyword evidence="4" id="KW-0804">Transcription</keyword>
<proteinExistence type="inferred from homology"/>
<evidence type="ECO:0000313" key="7">
    <source>
        <dbReference type="EMBL" id="ABS70254.1"/>
    </source>
</evidence>
<evidence type="ECO:0000256" key="2">
    <source>
        <dbReference type="ARBA" id="ARBA00023015"/>
    </source>
</evidence>
<dbReference type="CDD" id="cd08414">
    <property type="entry name" value="PBP2_LTTR_aromatics_like"/>
    <property type="match status" value="1"/>
</dbReference>
<dbReference type="HOGENOM" id="CLU_039613_6_4_5"/>
<dbReference type="PROSITE" id="PS50931">
    <property type="entry name" value="HTH_LYSR"/>
    <property type="match status" value="1"/>
</dbReference>
<organism evidence="7 8">
    <name type="scientific">Xanthobacter autotrophicus (strain ATCC BAA-1158 / Py2)</name>
    <dbReference type="NCBI Taxonomy" id="78245"/>
    <lineage>
        <taxon>Bacteria</taxon>
        <taxon>Pseudomonadati</taxon>
        <taxon>Pseudomonadota</taxon>
        <taxon>Alphaproteobacteria</taxon>
        <taxon>Hyphomicrobiales</taxon>
        <taxon>Xanthobacteraceae</taxon>
        <taxon>Xanthobacter</taxon>
    </lineage>
</organism>
<dbReference type="PRINTS" id="PR00039">
    <property type="entry name" value="HTHLYSR"/>
</dbReference>
<evidence type="ECO:0000259" key="6">
    <source>
        <dbReference type="PROSITE" id="PS50931"/>
    </source>
</evidence>
<evidence type="ECO:0000256" key="1">
    <source>
        <dbReference type="ARBA" id="ARBA00009437"/>
    </source>
</evidence>
<dbReference type="eggNOG" id="COG0583">
    <property type="taxonomic scope" value="Bacteria"/>
</dbReference>
<dbReference type="FunFam" id="1.10.10.10:FF:000001">
    <property type="entry name" value="LysR family transcriptional regulator"/>
    <property type="match status" value="1"/>
</dbReference>
<keyword evidence="2" id="KW-0805">Transcription regulation</keyword>
<keyword evidence="7" id="KW-0614">Plasmid</keyword>
<dbReference type="InterPro" id="IPR036388">
    <property type="entry name" value="WH-like_DNA-bd_sf"/>
</dbReference>
<keyword evidence="8" id="KW-1185">Reference proteome</keyword>
<dbReference type="InterPro" id="IPR000847">
    <property type="entry name" value="LysR_HTH_N"/>
</dbReference>
<dbReference type="PANTHER" id="PTHR30346">
    <property type="entry name" value="TRANSCRIPTIONAL DUAL REGULATOR HCAR-RELATED"/>
    <property type="match status" value="1"/>
</dbReference>
<dbReference type="InterPro" id="IPR036390">
    <property type="entry name" value="WH_DNA-bd_sf"/>
</dbReference>
<dbReference type="Proteomes" id="UP000002417">
    <property type="component" value="Plasmid pXAUT01"/>
</dbReference>
<dbReference type="GO" id="GO:0032993">
    <property type="term" value="C:protein-DNA complex"/>
    <property type="evidence" value="ECO:0007669"/>
    <property type="project" value="TreeGrafter"/>
</dbReference>
<evidence type="ECO:0000313" key="8">
    <source>
        <dbReference type="Proteomes" id="UP000002417"/>
    </source>
</evidence>
<dbReference type="Pfam" id="PF03466">
    <property type="entry name" value="LysR_substrate"/>
    <property type="match status" value="1"/>
</dbReference>
<gene>
    <name evidence="7" type="ordered locus">Xaut_5056</name>
</gene>
<dbReference type="KEGG" id="xau:Xaut_5056"/>
<geneLocation type="plasmid" evidence="7 8">
    <name>pXAUT01</name>
</geneLocation>
<feature type="domain" description="HTH lysR-type" evidence="6">
    <location>
        <begin position="61"/>
        <end position="118"/>
    </location>
</feature>
<name>A7IQF8_XANP2</name>
<dbReference type="Gene3D" id="3.40.190.10">
    <property type="entry name" value="Periplasmic binding protein-like II"/>
    <property type="match status" value="2"/>
</dbReference>
<evidence type="ECO:0000256" key="4">
    <source>
        <dbReference type="ARBA" id="ARBA00023163"/>
    </source>
</evidence>
<sequence>MAMPPPFCSCTAAGCQACSSMEMRDRPQPAPARDGAEAASIPRANATRRPAPSPYKDIGGMDFKRLGYFLAVAEELNFGRAAARLNIAQPPLSRQIAQLEQDLGADLFDRSRSQIRLTQAGELMLERTREILALAERTEQEVRRVGEGRAGRLRIAFEGTATYGVLPKIIQAYRTAHPDVELALCTMSHAELKRALIQREIDIAVARPKLDDAELKSEIIAQEELILALPDKGEGSILRLSDLKAETFVLYPRQPRPGFCDLVLDVCRQEGFTPEDQVFTQDYQTAITLISIGTGISLVPASVAESSRAGVRFARYEGFNPGTELSLNYRRDNQMPHLFNFVALSRKIATHKRCAPCPDRTRHADALGRSDDLTI</sequence>
<evidence type="ECO:0000256" key="5">
    <source>
        <dbReference type="SAM" id="MobiDB-lite"/>
    </source>
</evidence>
<dbReference type="InterPro" id="IPR005119">
    <property type="entry name" value="LysR_subst-bd"/>
</dbReference>
<dbReference type="GO" id="GO:0003700">
    <property type="term" value="F:DNA-binding transcription factor activity"/>
    <property type="evidence" value="ECO:0007669"/>
    <property type="project" value="InterPro"/>
</dbReference>
<dbReference type="AlphaFoldDB" id="A7IQF8"/>
<dbReference type="Gene3D" id="1.10.10.10">
    <property type="entry name" value="Winged helix-like DNA-binding domain superfamily/Winged helix DNA-binding domain"/>
    <property type="match status" value="1"/>
</dbReference>
<dbReference type="SUPFAM" id="SSF53850">
    <property type="entry name" value="Periplasmic binding protein-like II"/>
    <property type="match status" value="1"/>
</dbReference>
<feature type="region of interest" description="Disordered" evidence="5">
    <location>
        <begin position="23"/>
        <end position="55"/>
    </location>
</feature>
<keyword evidence="3" id="KW-0238">DNA-binding</keyword>
<dbReference type="SUPFAM" id="SSF46785">
    <property type="entry name" value="Winged helix' DNA-binding domain"/>
    <property type="match status" value="1"/>
</dbReference>
<reference evidence="7 8" key="1">
    <citation type="submission" date="2007-07" db="EMBL/GenBank/DDBJ databases">
        <title>Complete sequence of plasmid pXAUT01 of Xanthobacter autotrophicus Py2.</title>
        <authorList>
            <consortium name="US DOE Joint Genome Institute"/>
            <person name="Copeland A."/>
            <person name="Lucas S."/>
            <person name="Lapidus A."/>
            <person name="Barry K."/>
            <person name="Glavina del Rio T."/>
            <person name="Hammon N."/>
            <person name="Israni S."/>
            <person name="Dalin E."/>
            <person name="Tice H."/>
            <person name="Pitluck S."/>
            <person name="Sims D."/>
            <person name="Brettin T."/>
            <person name="Bruce D."/>
            <person name="Detter J.C."/>
            <person name="Han C."/>
            <person name="Tapia R."/>
            <person name="Brainard J."/>
            <person name="Schmutz J."/>
            <person name="Larimer F."/>
            <person name="Land M."/>
            <person name="Hauser L."/>
            <person name="Kyrpides N."/>
            <person name="Kim E."/>
            <person name="Ensigns S.A."/>
            <person name="Richardson P."/>
        </authorList>
    </citation>
    <scope>NUCLEOTIDE SEQUENCE [LARGE SCALE GENOMIC DNA]</scope>
    <source>
        <strain evidence="8">ATCC BAA-1158 / Py2</strain>
        <plasmid evidence="8">Plasmid pXAUT01</plasmid>
    </source>
</reference>